<dbReference type="Proteomes" id="UP001163726">
    <property type="component" value="Chromosome"/>
</dbReference>
<dbReference type="PROSITE" id="PS50005">
    <property type="entry name" value="TPR"/>
    <property type="match status" value="1"/>
</dbReference>
<dbReference type="Pfam" id="PF23892">
    <property type="entry name" value="Ig_CycH"/>
    <property type="match status" value="1"/>
</dbReference>
<comment type="subcellular location">
    <subcellularLocation>
        <location evidence="1">Cell envelope</location>
    </subcellularLocation>
</comment>
<name>A0ABY7AI17_9ALTE</name>
<evidence type="ECO:0000313" key="10">
    <source>
        <dbReference type="Proteomes" id="UP001163726"/>
    </source>
</evidence>
<dbReference type="InterPro" id="IPR056412">
    <property type="entry name" value="Ig_CycH"/>
</dbReference>
<dbReference type="InterPro" id="IPR051263">
    <property type="entry name" value="C-type_cytochrome_biogenesis"/>
</dbReference>
<evidence type="ECO:0000259" key="7">
    <source>
        <dbReference type="Pfam" id="PF23892"/>
    </source>
</evidence>
<evidence type="ECO:0000256" key="4">
    <source>
        <dbReference type="ARBA" id="ARBA00022803"/>
    </source>
</evidence>
<dbReference type="SMART" id="SM00028">
    <property type="entry name" value="TPR"/>
    <property type="match status" value="2"/>
</dbReference>
<accession>A0ABY7AI17</accession>
<feature type="repeat" description="TPR" evidence="5">
    <location>
        <begin position="164"/>
        <end position="197"/>
    </location>
</feature>
<feature type="transmembrane region" description="Helical" evidence="6">
    <location>
        <begin position="91"/>
        <end position="110"/>
    </location>
</feature>
<dbReference type="Pfam" id="PF23914">
    <property type="entry name" value="TPR_CcmH_CycH"/>
    <property type="match status" value="1"/>
</dbReference>
<dbReference type="RefSeq" id="WP_268073445.1">
    <property type="nucleotide sequence ID" value="NZ_CP109965.1"/>
</dbReference>
<keyword evidence="4 5" id="KW-0802">TPR repeat</keyword>
<dbReference type="NCBIfam" id="TIGR03142">
    <property type="entry name" value="cytochro_ccmI"/>
    <property type="match status" value="1"/>
</dbReference>
<sequence length="421" mass="47037">MIILGLVLISLTLFFCFSILIPWYRKSHQLQLNQSLQVNLYQEKLHELTADLNAGNIDAESYEAAKDDLKLQLASELANIQSHSSIKFKRGYVWLLPIITLVLVCVIYFGQGKPEQMQQFYQAEQQTSEFAKKLLSGNENFSKDELTSFYIGLRNKLASESDDATGWLLLGRVAYSLGHLENSMQAYERSLELSPNKYSTLLSYAQVLISTNDDKYREKALDAYNQILKQAPQDAEALTMAGYVAFQLDRKDAARVYWRSALQTLDEKDNRIQAIAQAMPDLAQELGIALPKLATQTPTSSQKQTETDGVSKKIKVNLLVSESTHAKLAQFKYLVVFARPQLSGPPAAVVRLPISGELPKQLTLSDENAMMANFNLSSLSQAYVTVRLSKDADVALADNDVEVNSAQLTLDDLIHTVTIEL</sequence>
<keyword evidence="10" id="KW-1185">Reference proteome</keyword>
<dbReference type="SUPFAM" id="SSF48452">
    <property type="entry name" value="TPR-like"/>
    <property type="match status" value="1"/>
</dbReference>
<evidence type="ECO:0000256" key="2">
    <source>
        <dbReference type="ARBA" id="ARBA00022737"/>
    </source>
</evidence>
<dbReference type="EMBL" id="CP109965">
    <property type="protein sequence ID" value="WAJ69253.1"/>
    <property type="molecule type" value="Genomic_DNA"/>
</dbReference>
<reference evidence="9" key="1">
    <citation type="submission" date="2022-10" db="EMBL/GenBank/DDBJ databases">
        <title>Catenovulum adriacola sp. nov. isolated in the Harbour of Susak.</title>
        <authorList>
            <person name="Schoch T."/>
            <person name="Reich S.J."/>
            <person name="Stoeferle S."/>
            <person name="Flaiz M."/>
            <person name="Kazda M."/>
            <person name="Riedel C.U."/>
            <person name="Duerre P."/>
        </authorList>
    </citation>
    <scope>NUCLEOTIDE SEQUENCE</scope>
    <source>
        <strain evidence="9">TS8</strain>
    </source>
</reference>
<protein>
    <submittedName>
        <fullName evidence="9">C-type cytochrome biogenesis protein CcmI</fullName>
    </submittedName>
</protein>
<keyword evidence="6" id="KW-1133">Transmembrane helix</keyword>
<gene>
    <name evidence="9" type="primary">ccmI</name>
    <name evidence="9" type="ORF">OLW01_08645</name>
</gene>
<dbReference type="PANTHER" id="PTHR47870">
    <property type="entry name" value="CYTOCHROME C-TYPE BIOGENESIS PROTEIN CCMH"/>
    <property type="match status" value="1"/>
</dbReference>
<keyword evidence="6" id="KW-0472">Membrane</keyword>
<organism evidence="9 10">
    <name type="scientific">Catenovulum adriaticum</name>
    <dbReference type="NCBI Taxonomy" id="2984846"/>
    <lineage>
        <taxon>Bacteria</taxon>
        <taxon>Pseudomonadati</taxon>
        <taxon>Pseudomonadota</taxon>
        <taxon>Gammaproteobacteria</taxon>
        <taxon>Alteromonadales</taxon>
        <taxon>Alteromonadaceae</taxon>
        <taxon>Catenovulum</taxon>
    </lineage>
</organism>
<dbReference type="InterPro" id="IPR019734">
    <property type="entry name" value="TPR_rpt"/>
</dbReference>
<proteinExistence type="predicted"/>
<dbReference type="InterPro" id="IPR017560">
    <property type="entry name" value="Cyt_c_biogenesis_CcmI"/>
</dbReference>
<dbReference type="InterPro" id="IPR056413">
    <property type="entry name" value="TPR_CcmH_CycH"/>
</dbReference>
<evidence type="ECO:0000259" key="8">
    <source>
        <dbReference type="Pfam" id="PF23914"/>
    </source>
</evidence>
<keyword evidence="2" id="KW-0677">Repeat</keyword>
<evidence type="ECO:0000256" key="6">
    <source>
        <dbReference type="SAM" id="Phobius"/>
    </source>
</evidence>
<keyword evidence="6" id="KW-0812">Transmembrane</keyword>
<evidence type="ECO:0000313" key="9">
    <source>
        <dbReference type="EMBL" id="WAJ69253.1"/>
    </source>
</evidence>
<dbReference type="PANTHER" id="PTHR47870:SF1">
    <property type="entry name" value="CYTOCHROME C-TYPE BIOGENESIS PROTEIN CCMH"/>
    <property type="match status" value="1"/>
</dbReference>
<keyword evidence="3" id="KW-0201">Cytochrome c-type biogenesis</keyword>
<feature type="transmembrane region" description="Helical" evidence="6">
    <location>
        <begin position="6"/>
        <end position="24"/>
    </location>
</feature>
<dbReference type="Gene3D" id="1.25.40.10">
    <property type="entry name" value="Tetratricopeptide repeat domain"/>
    <property type="match status" value="1"/>
</dbReference>
<evidence type="ECO:0000256" key="5">
    <source>
        <dbReference type="PROSITE-ProRule" id="PRU00339"/>
    </source>
</evidence>
<feature type="domain" description="Cytochrome c-type biogenesis protein H Ig-like" evidence="7">
    <location>
        <begin position="314"/>
        <end position="412"/>
    </location>
</feature>
<dbReference type="InterPro" id="IPR011990">
    <property type="entry name" value="TPR-like_helical_dom_sf"/>
</dbReference>
<evidence type="ECO:0000256" key="1">
    <source>
        <dbReference type="ARBA" id="ARBA00004196"/>
    </source>
</evidence>
<feature type="domain" description="Cytochrome c-type biogenesis protein H TPR" evidence="8">
    <location>
        <begin position="116"/>
        <end position="272"/>
    </location>
</feature>
<evidence type="ECO:0000256" key="3">
    <source>
        <dbReference type="ARBA" id="ARBA00022748"/>
    </source>
</evidence>